<dbReference type="PANTHER" id="PTHR46720:SF3">
    <property type="entry name" value="FAD-BINDING DOMAIN-CONTAINING PROTEIN-RELATED"/>
    <property type="match status" value="1"/>
</dbReference>
<keyword evidence="2" id="KW-0274">FAD</keyword>
<dbReference type="PANTHER" id="PTHR46720">
    <property type="entry name" value="HYDROXYLASE, PUTATIVE (AFU_ORTHOLOGUE AFUA_3G01460)-RELATED"/>
    <property type="match status" value="1"/>
</dbReference>
<sequence>MSFDTNQVNAASLIPTCNQHMYGGPKAHVLHFPVAKQKLLNIVAFVNDPTDWPLGQPMSEPATKDEVAVVFSDWGPTVRSIIDLLTSELDKWAVFDAMDHLAPSIPVRESVSRVMLPTLLLRTMVQKDRIAHGRIDRWALLETAFKVFSDVRYERSHWLVRSSREACDIFEWIDPACGQDMTKGHEEITRRSHKIWYFDVEGMLKELEHGYARSLARF</sequence>
<keyword evidence="1" id="KW-0285">Flavoprotein</keyword>
<dbReference type="VEuPathDB" id="FungiDB:ASPTUDRAFT_195810"/>
<dbReference type="EMBL" id="KV878178">
    <property type="protein sequence ID" value="OJI89166.1"/>
    <property type="molecule type" value="Genomic_DNA"/>
</dbReference>
<evidence type="ECO:0000313" key="4">
    <source>
        <dbReference type="EMBL" id="OJI89166.1"/>
    </source>
</evidence>
<organism evidence="4 5">
    <name type="scientific">Aspergillus tubingensis (strain CBS 134.48)</name>
    <dbReference type="NCBI Taxonomy" id="767770"/>
    <lineage>
        <taxon>Eukaryota</taxon>
        <taxon>Fungi</taxon>
        <taxon>Dikarya</taxon>
        <taxon>Ascomycota</taxon>
        <taxon>Pezizomycotina</taxon>
        <taxon>Eurotiomycetes</taxon>
        <taxon>Eurotiomycetidae</taxon>
        <taxon>Eurotiales</taxon>
        <taxon>Aspergillaceae</taxon>
        <taxon>Aspergillus</taxon>
        <taxon>Aspergillus subgen. Circumdati</taxon>
    </lineage>
</organism>
<proteinExistence type="predicted"/>
<dbReference type="InterPro" id="IPR051104">
    <property type="entry name" value="FAD_monoxygenase"/>
</dbReference>
<dbReference type="SUPFAM" id="SSF54373">
    <property type="entry name" value="FAD-linked reductases, C-terminal domain"/>
    <property type="match status" value="1"/>
</dbReference>
<protein>
    <submittedName>
        <fullName evidence="4">Uncharacterized protein</fullName>
    </submittedName>
</protein>
<evidence type="ECO:0000313" key="5">
    <source>
        <dbReference type="Proteomes" id="UP000184304"/>
    </source>
</evidence>
<keyword evidence="5" id="KW-1185">Reference proteome</keyword>
<dbReference type="Gene3D" id="3.30.9.30">
    <property type="match status" value="1"/>
</dbReference>
<evidence type="ECO:0000256" key="2">
    <source>
        <dbReference type="ARBA" id="ARBA00022827"/>
    </source>
</evidence>
<name>A0A1L9NIP4_ASPTC</name>
<keyword evidence="3" id="KW-0560">Oxidoreductase</keyword>
<dbReference type="OMA" id="SREACDI"/>
<dbReference type="STRING" id="767770.A0A1L9NIP4"/>
<dbReference type="GO" id="GO:0016491">
    <property type="term" value="F:oxidoreductase activity"/>
    <property type="evidence" value="ECO:0007669"/>
    <property type="project" value="UniProtKB-KW"/>
</dbReference>
<evidence type="ECO:0000256" key="3">
    <source>
        <dbReference type="ARBA" id="ARBA00023002"/>
    </source>
</evidence>
<gene>
    <name evidence="4" type="ORF">ASPTUDRAFT_195810</name>
</gene>
<reference evidence="5" key="1">
    <citation type="journal article" date="2017" name="Genome Biol.">
        <title>Comparative genomics reveals high biological diversity and specific adaptations in the industrially and medically important fungal genus Aspergillus.</title>
        <authorList>
            <person name="de Vries R.P."/>
            <person name="Riley R."/>
            <person name="Wiebenga A."/>
            <person name="Aguilar-Osorio G."/>
            <person name="Amillis S."/>
            <person name="Uchima C.A."/>
            <person name="Anderluh G."/>
            <person name="Asadollahi M."/>
            <person name="Askin M."/>
            <person name="Barry K."/>
            <person name="Battaglia E."/>
            <person name="Bayram O."/>
            <person name="Benocci T."/>
            <person name="Braus-Stromeyer S.A."/>
            <person name="Caldana C."/>
            <person name="Canovas D."/>
            <person name="Cerqueira G.C."/>
            <person name="Chen F."/>
            <person name="Chen W."/>
            <person name="Choi C."/>
            <person name="Clum A."/>
            <person name="Dos Santos R.A."/>
            <person name="Damasio A.R."/>
            <person name="Diallinas G."/>
            <person name="Emri T."/>
            <person name="Fekete E."/>
            <person name="Flipphi M."/>
            <person name="Freyberg S."/>
            <person name="Gallo A."/>
            <person name="Gournas C."/>
            <person name="Habgood R."/>
            <person name="Hainaut M."/>
            <person name="Harispe M.L."/>
            <person name="Henrissat B."/>
            <person name="Hilden K.S."/>
            <person name="Hope R."/>
            <person name="Hossain A."/>
            <person name="Karabika E."/>
            <person name="Karaffa L."/>
            <person name="Karanyi Z."/>
            <person name="Krasevec N."/>
            <person name="Kuo A."/>
            <person name="Kusch H."/>
            <person name="LaButti K."/>
            <person name="Lagendijk E.L."/>
            <person name="Lapidus A."/>
            <person name="Levasseur A."/>
            <person name="Lindquist E."/>
            <person name="Lipzen A."/>
            <person name="Logrieco A.F."/>
            <person name="MacCabe A."/>
            <person name="Maekelae M.R."/>
            <person name="Malavazi I."/>
            <person name="Melin P."/>
            <person name="Meyer V."/>
            <person name="Mielnichuk N."/>
            <person name="Miskei M."/>
            <person name="Molnar A.P."/>
            <person name="Mule G."/>
            <person name="Ngan C.Y."/>
            <person name="Orejas M."/>
            <person name="Orosz E."/>
            <person name="Ouedraogo J.P."/>
            <person name="Overkamp K.M."/>
            <person name="Park H.-S."/>
            <person name="Perrone G."/>
            <person name="Piumi F."/>
            <person name="Punt P.J."/>
            <person name="Ram A.F."/>
            <person name="Ramon A."/>
            <person name="Rauscher S."/>
            <person name="Record E."/>
            <person name="Riano-Pachon D.M."/>
            <person name="Robert V."/>
            <person name="Roehrig J."/>
            <person name="Ruller R."/>
            <person name="Salamov A."/>
            <person name="Salih N.S."/>
            <person name="Samson R.A."/>
            <person name="Sandor E."/>
            <person name="Sanguinetti M."/>
            <person name="Schuetze T."/>
            <person name="Sepcic K."/>
            <person name="Shelest E."/>
            <person name="Sherlock G."/>
            <person name="Sophianopoulou V."/>
            <person name="Squina F.M."/>
            <person name="Sun H."/>
            <person name="Susca A."/>
            <person name="Todd R.B."/>
            <person name="Tsang A."/>
            <person name="Unkles S.E."/>
            <person name="van de Wiele N."/>
            <person name="van Rossen-Uffink D."/>
            <person name="Oliveira J.V."/>
            <person name="Vesth T.C."/>
            <person name="Visser J."/>
            <person name="Yu J.-H."/>
            <person name="Zhou M."/>
            <person name="Andersen M.R."/>
            <person name="Archer D.B."/>
            <person name="Baker S.E."/>
            <person name="Benoit I."/>
            <person name="Brakhage A.A."/>
            <person name="Braus G.H."/>
            <person name="Fischer R."/>
            <person name="Frisvad J.C."/>
            <person name="Goldman G.H."/>
            <person name="Houbraken J."/>
            <person name="Oakley B."/>
            <person name="Pocsi I."/>
            <person name="Scazzocchio C."/>
            <person name="Seiboth B."/>
            <person name="vanKuyk P.A."/>
            <person name="Wortman J."/>
            <person name="Dyer P.S."/>
            <person name="Grigoriev I.V."/>
        </authorList>
    </citation>
    <scope>NUCLEOTIDE SEQUENCE [LARGE SCALE GENOMIC DNA]</scope>
    <source>
        <strain evidence="5">CBS 134.48</strain>
    </source>
</reference>
<evidence type="ECO:0000256" key="1">
    <source>
        <dbReference type="ARBA" id="ARBA00022630"/>
    </source>
</evidence>
<dbReference type="GO" id="GO:0044550">
    <property type="term" value="P:secondary metabolite biosynthetic process"/>
    <property type="evidence" value="ECO:0007669"/>
    <property type="project" value="TreeGrafter"/>
</dbReference>
<dbReference type="Proteomes" id="UP000184304">
    <property type="component" value="Unassembled WGS sequence"/>
</dbReference>
<accession>A0A1L9NIP4</accession>
<dbReference type="AlphaFoldDB" id="A0A1L9NIP4"/>